<feature type="signal peptide" evidence="2">
    <location>
        <begin position="1"/>
        <end position="22"/>
    </location>
</feature>
<name>A0A9W2YHN6_BIOGL</name>
<dbReference type="RefSeq" id="XP_055862190.1">
    <property type="nucleotide sequence ID" value="XM_056006215.1"/>
</dbReference>
<keyword evidence="1" id="KW-1133">Transmembrane helix</keyword>
<keyword evidence="2" id="KW-0732">Signal</keyword>
<dbReference type="Proteomes" id="UP001165740">
    <property type="component" value="Chromosome 12"/>
</dbReference>
<keyword evidence="1" id="KW-0812">Transmembrane</keyword>
<organism evidence="3 4">
    <name type="scientific">Biomphalaria glabrata</name>
    <name type="common">Bloodfluke planorb</name>
    <name type="synonym">Freshwater snail</name>
    <dbReference type="NCBI Taxonomy" id="6526"/>
    <lineage>
        <taxon>Eukaryota</taxon>
        <taxon>Metazoa</taxon>
        <taxon>Spiralia</taxon>
        <taxon>Lophotrochozoa</taxon>
        <taxon>Mollusca</taxon>
        <taxon>Gastropoda</taxon>
        <taxon>Heterobranchia</taxon>
        <taxon>Euthyneura</taxon>
        <taxon>Panpulmonata</taxon>
        <taxon>Hygrophila</taxon>
        <taxon>Lymnaeoidea</taxon>
        <taxon>Planorbidae</taxon>
        <taxon>Biomphalaria</taxon>
    </lineage>
</organism>
<keyword evidence="1" id="KW-0472">Membrane</keyword>
<dbReference type="AlphaFoldDB" id="A0A9W2YHN6"/>
<dbReference type="GeneID" id="106071020"/>
<evidence type="ECO:0000256" key="1">
    <source>
        <dbReference type="SAM" id="Phobius"/>
    </source>
</evidence>
<feature type="transmembrane region" description="Helical" evidence="1">
    <location>
        <begin position="122"/>
        <end position="145"/>
    </location>
</feature>
<accession>A0A9W2YHN6</accession>
<evidence type="ECO:0000256" key="2">
    <source>
        <dbReference type="SAM" id="SignalP"/>
    </source>
</evidence>
<feature type="chain" id="PRO_5040781284" evidence="2">
    <location>
        <begin position="23"/>
        <end position="174"/>
    </location>
</feature>
<reference evidence="4" key="1">
    <citation type="submission" date="2025-08" db="UniProtKB">
        <authorList>
            <consortium name="RefSeq"/>
        </authorList>
    </citation>
    <scope>IDENTIFICATION</scope>
</reference>
<evidence type="ECO:0000313" key="3">
    <source>
        <dbReference type="Proteomes" id="UP001165740"/>
    </source>
</evidence>
<evidence type="ECO:0000313" key="4">
    <source>
        <dbReference type="RefSeq" id="XP_055862190.1"/>
    </source>
</evidence>
<sequence length="174" mass="20079">MFVPSLLIELLIVTCILQFTSGRMCTRLVKRQHVQTELVMTQCTQSYKARCGWFSSLMCTYYELVECPVEHNRTIAEYIVVEECCPGFVLDPINNVTCIRENIGGLHYDLEDNTIFGLSHGAYAGIVCTLLFFMCVIILTAWHIFKRKRNARLKDFKMEMCVTEKMMPPKTSKL</sequence>
<proteinExistence type="predicted"/>
<keyword evidence="3" id="KW-1185">Reference proteome</keyword>
<protein>
    <submittedName>
        <fullName evidence="4">Uncharacterized protein LOC106071020 isoform X3</fullName>
    </submittedName>
</protein>
<gene>
    <name evidence="4" type="primary">LOC106071020</name>
</gene>